<name>A0A513QBI7_9CAUD</name>
<keyword evidence="2" id="KW-1185">Reference proteome</keyword>
<dbReference type="Proteomes" id="UP000320418">
    <property type="component" value="Segment"/>
</dbReference>
<protein>
    <submittedName>
        <fullName evidence="1">Uncharacterized protein</fullName>
    </submittedName>
</protein>
<sequence>MFYMMLLLILLIGITFTLLGLPDQSGKQSPTSVHPVLSEGSSALLWAV</sequence>
<accession>A0A513QBI7</accession>
<organism evidence="1 2">
    <name type="scientific">Shigella phage MK-13</name>
    <dbReference type="NCBI Taxonomy" id="2530042"/>
    <lineage>
        <taxon>Viruses</taxon>
        <taxon>Duplodnaviria</taxon>
        <taxon>Heunggongvirae</taxon>
        <taxon>Uroviricota</taxon>
        <taxon>Caudoviricetes</taxon>
        <taxon>Pantevenvirales</taxon>
        <taxon>Ackermannviridae</taxon>
        <taxon>Aglimvirinae</taxon>
        <taxon>Agtrevirus</taxon>
        <taxon>Agtrevirus MK13</taxon>
    </lineage>
</organism>
<gene>
    <name evidence="1" type="ORF">MK13_00096</name>
</gene>
<evidence type="ECO:0000313" key="1">
    <source>
        <dbReference type="EMBL" id="QBJ04325.1"/>
    </source>
</evidence>
<proteinExistence type="predicted"/>
<reference evidence="1 2" key="1">
    <citation type="submission" date="2019-02" db="EMBL/GenBank/DDBJ databases">
        <title>Prevalence of Shigella boydii in Bangladesh: Isolation and characterization of a rare phage that can robustly identify Shigella boydii type 1.</title>
        <authorList>
            <person name="Akter M."/>
            <person name="Brown N."/>
            <person name="Clokie M."/>
            <person name="Yeasmin M."/>
            <person name="Tareq T."/>
            <person name="Baddam R."/>
            <person name="Azad M.A.K."/>
            <person name="Ghosh A.N."/>
            <person name="Ahmed N."/>
            <person name="Talukder K.A."/>
        </authorList>
    </citation>
    <scope>NUCLEOTIDE SEQUENCE [LARGE SCALE GENOMIC DNA]</scope>
</reference>
<dbReference type="EMBL" id="MK509462">
    <property type="protein sequence ID" value="QBJ04325.1"/>
    <property type="molecule type" value="Genomic_DNA"/>
</dbReference>
<evidence type="ECO:0000313" key="2">
    <source>
        <dbReference type="Proteomes" id="UP000320418"/>
    </source>
</evidence>